<evidence type="ECO:0000256" key="2">
    <source>
        <dbReference type="ARBA" id="ARBA00005874"/>
    </source>
</evidence>
<organism evidence="10 11">
    <name type="scientific">Amycolatopsis minnesotensis</name>
    <dbReference type="NCBI Taxonomy" id="337894"/>
    <lineage>
        <taxon>Bacteria</taxon>
        <taxon>Bacillati</taxon>
        <taxon>Actinomycetota</taxon>
        <taxon>Actinomycetes</taxon>
        <taxon>Pseudonocardiales</taxon>
        <taxon>Pseudonocardiaceae</taxon>
        <taxon>Amycolatopsis</taxon>
    </lineage>
</organism>
<dbReference type="Pfam" id="PF00756">
    <property type="entry name" value="Esterase"/>
    <property type="match status" value="1"/>
</dbReference>
<name>A0ABN2Q659_9PSEU</name>
<evidence type="ECO:0000256" key="6">
    <source>
        <dbReference type="ARBA" id="ARBA00023315"/>
    </source>
</evidence>
<keyword evidence="10" id="KW-0378">Hydrolase</keyword>
<dbReference type="InterPro" id="IPR029058">
    <property type="entry name" value="AB_hydrolase_fold"/>
</dbReference>
<feature type="chain" id="PRO_5046099250" description="Acyl-CoA:diacylglycerol acyltransferase" evidence="9">
    <location>
        <begin position="27"/>
        <end position="278"/>
    </location>
</feature>
<feature type="signal peptide" evidence="9">
    <location>
        <begin position="1"/>
        <end position="26"/>
    </location>
</feature>
<evidence type="ECO:0000256" key="9">
    <source>
        <dbReference type="SAM" id="SignalP"/>
    </source>
</evidence>
<keyword evidence="9" id="KW-0732">Signal</keyword>
<dbReference type="GO" id="GO:0016787">
    <property type="term" value="F:hydrolase activity"/>
    <property type="evidence" value="ECO:0007669"/>
    <property type="project" value="UniProtKB-KW"/>
</dbReference>
<dbReference type="SUPFAM" id="SSF53474">
    <property type="entry name" value="alpha/beta-Hydrolases"/>
    <property type="match status" value="1"/>
</dbReference>
<evidence type="ECO:0000256" key="7">
    <source>
        <dbReference type="ARBA" id="ARBA00032572"/>
    </source>
</evidence>
<keyword evidence="11" id="KW-1185">Reference proteome</keyword>
<protein>
    <recommendedName>
        <fullName evidence="7">Acyl-CoA:diacylglycerol acyltransferase</fullName>
        <ecNumber evidence="3">2.3.1.122</ecNumber>
        <ecNumber evidence="4">2.3.1.20</ecNumber>
    </recommendedName>
</protein>
<comment type="caution">
    <text evidence="10">The sequence shown here is derived from an EMBL/GenBank/DDBJ whole genome shotgun (WGS) entry which is preliminary data.</text>
</comment>
<dbReference type="InterPro" id="IPR006311">
    <property type="entry name" value="TAT_signal"/>
</dbReference>
<gene>
    <name evidence="10" type="ORF">GCM10009754_08380</name>
</gene>
<dbReference type="PROSITE" id="PS51318">
    <property type="entry name" value="TAT"/>
    <property type="match status" value="1"/>
</dbReference>
<evidence type="ECO:0000256" key="1">
    <source>
        <dbReference type="ARBA" id="ARBA00000697"/>
    </source>
</evidence>
<dbReference type="PROSITE" id="PS51257">
    <property type="entry name" value="PROKAR_LIPOPROTEIN"/>
    <property type="match status" value="1"/>
</dbReference>
<evidence type="ECO:0000313" key="11">
    <source>
        <dbReference type="Proteomes" id="UP001501116"/>
    </source>
</evidence>
<keyword evidence="5" id="KW-0808">Transferase</keyword>
<proteinExistence type="inferred from homology"/>
<comment type="catalytic activity">
    <reaction evidence="1">
        <text>2 alpha,alpha'-trehalose 6-mycolate = alpha,alpha'-trehalose 6,6'-bismycolate + alpha,alpha-trehalose</text>
        <dbReference type="Rhea" id="RHEA:23472"/>
        <dbReference type="ChEBI" id="CHEBI:16551"/>
        <dbReference type="ChEBI" id="CHEBI:18195"/>
        <dbReference type="ChEBI" id="CHEBI:18234"/>
        <dbReference type="EC" id="2.3.1.122"/>
    </reaction>
</comment>
<evidence type="ECO:0000256" key="3">
    <source>
        <dbReference type="ARBA" id="ARBA00012820"/>
    </source>
</evidence>
<dbReference type="EMBL" id="BAAANN010000003">
    <property type="protein sequence ID" value="GAA1943277.1"/>
    <property type="molecule type" value="Genomic_DNA"/>
</dbReference>
<dbReference type="Proteomes" id="UP001501116">
    <property type="component" value="Unassembled WGS sequence"/>
</dbReference>
<keyword evidence="6" id="KW-0012">Acyltransferase</keyword>
<comment type="catalytic activity">
    <reaction evidence="8">
        <text>an acyl-CoA + a 1,2-diacyl-sn-glycerol = a triacyl-sn-glycerol + CoA</text>
        <dbReference type="Rhea" id="RHEA:10868"/>
        <dbReference type="ChEBI" id="CHEBI:17815"/>
        <dbReference type="ChEBI" id="CHEBI:57287"/>
        <dbReference type="ChEBI" id="CHEBI:58342"/>
        <dbReference type="ChEBI" id="CHEBI:64615"/>
        <dbReference type="EC" id="2.3.1.20"/>
    </reaction>
</comment>
<evidence type="ECO:0000256" key="4">
    <source>
        <dbReference type="ARBA" id="ARBA00013244"/>
    </source>
</evidence>
<dbReference type="Gene3D" id="3.40.50.1820">
    <property type="entry name" value="alpha/beta hydrolase"/>
    <property type="match status" value="1"/>
</dbReference>
<dbReference type="PANTHER" id="PTHR48098:SF1">
    <property type="entry name" value="DIACYLGLYCEROL ACYLTRANSFERASE_MYCOLYLTRANSFERASE AG85A"/>
    <property type="match status" value="1"/>
</dbReference>
<dbReference type="EC" id="2.3.1.20" evidence="4"/>
<reference evidence="10 11" key="1">
    <citation type="journal article" date="2019" name="Int. J. Syst. Evol. Microbiol.">
        <title>The Global Catalogue of Microorganisms (GCM) 10K type strain sequencing project: providing services to taxonomists for standard genome sequencing and annotation.</title>
        <authorList>
            <consortium name="The Broad Institute Genomics Platform"/>
            <consortium name="The Broad Institute Genome Sequencing Center for Infectious Disease"/>
            <person name="Wu L."/>
            <person name="Ma J."/>
        </authorList>
    </citation>
    <scope>NUCLEOTIDE SEQUENCE [LARGE SCALE GENOMIC DNA]</scope>
    <source>
        <strain evidence="10 11">JCM 14545</strain>
    </source>
</reference>
<accession>A0ABN2Q659</accession>
<dbReference type="InterPro" id="IPR000801">
    <property type="entry name" value="Esterase-like"/>
</dbReference>
<evidence type="ECO:0000256" key="8">
    <source>
        <dbReference type="ARBA" id="ARBA00048109"/>
    </source>
</evidence>
<sequence>MGKELSRRGFLAAGASVALTAAGCSADTPQPGPPAAPPPVKPAALTSAVTVERVVSAARNQTVDLVFMLPEGVSATDLPVCLALHGRGANARNFLTLGLPEALTRVVRDGTPPFAVVAIDGDHYWVETEPGDDPQRMLSQELPAWLSNRNLRQPSAVFGISMGAFGALRYARDHHDLRAATACSPALFTSWGDAKARKVFETREEWEANEPLRHLDELKPMPVGVWCGTSDPFVKAARKLAQGASPVDSAFAPGGHTDKYWKQVMPDIMAFTGRHLRG</sequence>
<dbReference type="EC" id="2.3.1.122" evidence="3"/>
<dbReference type="RefSeq" id="WP_344413580.1">
    <property type="nucleotide sequence ID" value="NZ_BAAANN010000003.1"/>
</dbReference>
<evidence type="ECO:0000256" key="5">
    <source>
        <dbReference type="ARBA" id="ARBA00022679"/>
    </source>
</evidence>
<dbReference type="InterPro" id="IPR050583">
    <property type="entry name" value="Mycobacterial_A85_antigen"/>
</dbReference>
<comment type="similarity">
    <text evidence="2">Belongs to the mycobacterial A85 antigen family.</text>
</comment>
<evidence type="ECO:0000313" key="10">
    <source>
        <dbReference type="EMBL" id="GAA1943277.1"/>
    </source>
</evidence>
<dbReference type="PANTHER" id="PTHR48098">
    <property type="entry name" value="ENTEROCHELIN ESTERASE-RELATED"/>
    <property type="match status" value="1"/>
</dbReference>